<evidence type="ECO:0000256" key="1">
    <source>
        <dbReference type="ARBA" id="ARBA00023152"/>
    </source>
</evidence>
<comment type="caution">
    <text evidence="3">The sequence shown here is derived from an EMBL/GenBank/DDBJ whole genome shotgun (WGS) entry which is preliminary data.</text>
</comment>
<reference evidence="3" key="1">
    <citation type="submission" date="2022-08" db="EMBL/GenBank/DDBJ databases">
        <title>Draft genome sequence of Lysinibacillus sp. strain KH24.</title>
        <authorList>
            <person name="Kanbe H."/>
            <person name="Itoh H."/>
        </authorList>
    </citation>
    <scope>NUCLEOTIDE SEQUENCE</scope>
    <source>
        <strain evidence="3">KH24</strain>
    </source>
</reference>
<protein>
    <submittedName>
        <fullName evidence="3">Phosphatase</fullName>
    </submittedName>
</protein>
<dbReference type="CDD" id="cd07067">
    <property type="entry name" value="HP_PGM_like"/>
    <property type="match status" value="1"/>
</dbReference>
<keyword evidence="4" id="KW-1185">Reference proteome</keyword>
<name>A0ABQ5NL95_9BACI</name>
<keyword evidence="2" id="KW-0413">Isomerase</keyword>
<dbReference type="InterPro" id="IPR050275">
    <property type="entry name" value="PGM_Phosphatase"/>
</dbReference>
<sequence length="202" mass="22682">MTTFYMVRHGETIWNQMQRLQGWLDSPLTATGIAQAEKLCEALRDVPFTAAYSSSSGRAMETMRIVLGQRSLSIVEEDGLREIFLGNWQGETVEDIIAVDELSYSNYLYAPEKFQPTHTESFEAVTERALQVLLAVAEREPNGTILIVSHAVTIKCLLNAVLGRELASLWAEPFIHGTSVTTIERVEQQWLVKEIGNITHLD</sequence>
<dbReference type="RefSeq" id="WP_264988620.1">
    <property type="nucleotide sequence ID" value="NZ_BRZA01000002.1"/>
</dbReference>
<dbReference type="Proteomes" id="UP001065593">
    <property type="component" value="Unassembled WGS sequence"/>
</dbReference>
<organism evidence="3 4">
    <name type="scientific">Lysinibacillus piscis</name>
    <dbReference type="NCBI Taxonomy" id="2518931"/>
    <lineage>
        <taxon>Bacteria</taxon>
        <taxon>Bacillati</taxon>
        <taxon>Bacillota</taxon>
        <taxon>Bacilli</taxon>
        <taxon>Bacillales</taxon>
        <taxon>Bacillaceae</taxon>
        <taxon>Lysinibacillus</taxon>
    </lineage>
</organism>
<dbReference type="EMBL" id="BRZA01000002">
    <property type="protein sequence ID" value="GLC88866.1"/>
    <property type="molecule type" value="Genomic_DNA"/>
</dbReference>
<gene>
    <name evidence="3" type="primary">pgm</name>
    <name evidence="3" type="ORF">LYSBPC_19930</name>
</gene>
<keyword evidence="1" id="KW-0324">Glycolysis</keyword>
<dbReference type="InterPro" id="IPR029033">
    <property type="entry name" value="His_PPase_superfam"/>
</dbReference>
<dbReference type="PANTHER" id="PTHR48100">
    <property type="entry name" value="BROAD-SPECIFICITY PHOSPHATASE YOR283W-RELATED"/>
    <property type="match status" value="1"/>
</dbReference>
<dbReference type="SMART" id="SM00855">
    <property type="entry name" value="PGAM"/>
    <property type="match status" value="1"/>
</dbReference>
<dbReference type="Pfam" id="PF00300">
    <property type="entry name" value="His_Phos_1"/>
    <property type="match status" value="1"/>
</dbReference>
<dbReference type="PROSITE" id="PS00175">
    <property type="entry name" value="PG_MUTASE"/>
    <property type="match status" value="1"/>
</dbReference>
<accession>A0ABQ5NL95</accession>
<evidence type="ECO:0000313" key="4">
    <source>
        <dbReference type="Proteomes" id="UP001065593"/>
    </source>
</evidence>
<dbReference type="InterPro" id="IPR001345">
    <property type="entry name" value="PG/BPGM_mutase_AS"/>
</dbReference>
<dbReference type="Gene3D" id="3.40.50.1240">
    <property type="entry name" value="Phosphoglycerate mutase-like"/>
    <property type="match status" value="1"/>
</dbReference>
<evidence type="ECO:0000313" key="3">
    <source>
        <dbReference type="EMBL" id="GLC88866.1"/>
    </source>
</evidence>
<dbReference type="PANTHER" id="PTHR48100:SF1">
    <property type="entry name" value="HISTIDINE PHOSPHATASE FAMILY PROTEIN-RELATED"/>
    <property type="match status" value="1"/>
</dbReference>
<evidence type="ECO:0000256" key="2">
    <source>
        <dbReference type="ARBA" id="ARBA00023235"/>
    </source>
</evidence>
<proteinExistence type="predicted"/>
<dbReference type="SUPFAM" id="SSF53254">
    <property type="entry name" value="Phosphoglycerate mutase-like"/>
    <property type="match status" value="1"/>
</dbReference>
<dbReference type="InterPro" id="IPR013078">
    <property type="entry name" value="His_Pase_superF_clade-1"/>
</dbReference>